<dbReference type="EMBL" id="JARJCM010000116">
    <property type="protein sequence ID" value="KAJ7028063.1"/>
    <property type="molecule type" value="Genomic_DNA"/>
</dbReference>
<dbReference type="AlphaFoldDB" id="A0AAD6SI64"/>
<protein>
    <submittedName>
        <fullName evidence="1">Uncharacterized protein</fullName>
    </submittedName>
</protein>
<sequence length="284" mass="31109">MVCAQTMPLPSFREVISPVAAPQPPTAYPMSPSSTKGRLLAIGIHRAPPGMSKEEFLGKMKALAATVVALPVVQKNVLKYQIISANSSFDEHIKEFGMPASTPQHIALLVAESETPEQMLEISKDPELHSLVAAAEEMTPERGASIFSAHVVEKLNKPGRDHKDNLRVVGLFKVPQHLTPAQHAEKFEALVDSIVAHPTIQKNMLGYTMWLTNDTMNTSIQTMRIPAPERTCVLILEAENWERAVEIAKDADVAELVAGGHQDFGFLAESSSFSADFITMFDKK</sequence>
<dbReference type="Proteomes" id="UP001218188">
    <property type="component" value="Unassembled WGS sequence"/>
</dbReference>
<gene>
    <name evidence="1" type="ORF">C8F04DRAFT_1120398</name>
</gene>
<keyword evidence="2" id="KW-1185">Reference proteome</keyword>
<reference evidence="1" key="1">
    <citation type="submission" date="2023-03" db="EMBL/GenBank/DDBJ databases">
        <title>Massive genome expansion in bonnet fungi (Mycena s.s.) driven by repeated elements and novel gene families across ecological guilds.</title>
        <authorList>
            <consortium name="Lawrence Berkeley National Laboratory"/>
            <person name="Harder C.B."/>
            <person name="Miyauchi S."/>
            <person name="Viragh M."/>
            <person name="Kuo A."/>
            <person name="Thoen E."/>
            <person name="Andreopoulos B."/>
            <person name="Lu D."/>
            <person name="Skrede I."/>
            <person name="Drula E."/>
            <person name="Henrissat B."/>
            <person name="Morin E."/>
            <person name="Kohler A."/>
            <person name="Barry K."/>
            <person name="LaButti K."/>
            <person name="Morin E."/>
            <person name="Salamov A."/>
            <person name="Lipzen A."/>
            <person name="Mereny Z."/>
            <person name="Hegedus B."/>
            <person name="Baldrian P."/>
            <person name="Stursova M."/>
            <person name="Weitz H."/>
            <person name="Taylor A."/>
            <person name="Grigoriev I.V."/>
            <person name="Nagy L.G."/>
            <person name="Martin F."/>
            <person name="Kauserud H."/>
        </authorList>
    </citation>
    <scope>NUCLEOTIDE SEQUENCE</scope>
    <source>
        <strain evidence="1">CBHHK200</strain>
    </source>
</reference>
<comment type="caution">
    <text evidence="1">The sequence shown here is derived from an EMBL/GenBank/DDBJ whole genome shotgun (WGS) entry which is preliminary data.</text>
</comment>
<evidence type="ECO:0000313" key="1">
    <source>
        <dbReference type="EMBL" id="KAJ7028063.1"/>
    </source>
</evidence>
<proteinExistence type="predicted"/>
<organism evidence="1 2">
    <name type="scientific">Mycena alexandri</name>
    <dbReference type="NCBI Taxonomy" id="1745969"/>
    <lineage>
        <taxon>Eukaryota</taxon>
        <taxon>Fungi</taxon>
        <taxon>Dikarya</taxon>
        <taxon>Basidiomycota</taxon>
        <taxon>Agaricomycotina</taxon>
        <taxon>Agaricomycetes</taxon>
        <taxon>Agaricomycetidae</taxon>
        <taxon>Agaricales</taxon>
        <taxon>Marasmiineae</taxon>
        <taxon>Mycenaceae</taxon>
        <taxon>Mycena</taxon>
    </lineage>
</organism>
<accession>A0AAD6SI64</accession>
<name>A0AAD6SI64_9AGAR</name>
<evidence type="ECO:0000313" key="2">
    <source>
        <dbReference type="Proteomes" id="UP001218188"/>
    </source>
</evidence>